<dbReference type="InterPro" id="IPR032694">
    <property type="entry name" value="CopC/D"/>
</dbReference>
<dbReference type="Pfam" id="PF05425">
    <property type="entry name" value="CopD"/>
    <property type="match status" value="1"/>
</dbReference>
<dbReference type="EMBL" id="BAAAOR010000013">
    <property type="protein sequence ID" value="GAA1512389.1"/>
    <property type="molecule type" value="Genomic_DNA"/>
</dbReference>
<keyword evidence="3 7" id="KW-0812">Transmembrane</keyword>
<proteinExistence type="predicted"/>
<feature type="transmembrane region" description="Helical" evidence="7">
    <location>
        <begin position="518"/>
        <end position="539"/>
    </location>
</feature>
<protein>
    <submittedName>
        <fullName evidence="9">Cytochrome c oxidase assembly protein</fullName>
    </submittedName>
</protein>
<feature type="transmembrane region" description="Helical" evidence="7">
    <location>
        <begin position="484"/>
        <end position="506"/>
    </location>
</feature>
<dbReference type="PANTHER" id="PTHR34820:SF4">
    <property type="entry name" value="INNER MEMBRANE PROTEIN YEBZ"/>
    <property type="match status" value="1"/>
</dbReference>
<feature type="transmembrane region" description="Helical" evidence="7">
    <location>
        <begin position="171"/>
        <end position="190"/>
    </location>
</feature>
<accession>A0ABN2A8C3</accession>
<feature type="domain" description="Copper resistance protein D" evidence="8">
    <location>
        <begin position="201"/>
        <end position="290"/>
    </location>
</feature>
<evidence type="ECO:0000256" key="6">
    <source>
        <dbReference type="SAM" id="MobiDB-lite"/>
    </source>
</evidence>
<evidence type="ECO:0000256" key="1">
    <source>
        <dbReference type="ARBA" id="ARBA00004651"/>
    </source>
</evidence>
<keyword evidence="10" id="KW-1185">Reference proteome</keyword>
<dbReference type="InterPro" id="IPR008457">
    <property type="entry name" value="Cu-R_CopD_dom"/>
</dbReference>
<evidence type="ECO:0000256" key="7">
    <source>
        <dbReference type="SAM" id="Phobius"/>
    </source>
</evidence>
<evidence type="ECO:0000256" key="5">
    <source>
        <dbReference type="ARBA" id="ARBA00023136"/>
    </source>
</evidence>
<dbReference type="Proteomes" id="UP001500842">
    <property type="component" value="Unassembled WGS sequence"/>
</dbReference>
<feature type="transmembrane region" description="Helical" evidence="7">
    <location>
        <begin position="114"/>
        <end position="131"/>
    </location>
</feature>
<dbReference type="Pfam" id="PF09678">
    <property type="entry name" value="Caa3_CtaG"/>
    <property type="match status" value="1"/>
</dbReference>
<feature type="transmembrane region" description="Helical" evidence="7">
    <location>
        <begin position="29"/>
        <end position="49"/>
    </location>
</feature>
<feature type="transmembrane region" description="Helical" evidence="7">
    <location>
        <begin position="403"/>
        <end position="427"/>
    </location>
</feature>
<keyword evidence="4 7" id="KW-1133">Transmembrane helix</keyword>
<reference evidence="9 10" key="1">
    <citation type="journal article" date="2019" name="Int. J. Syst. Evol. Microbiol.">
        <title>The Global Catalogue of Microorganisms (GCM) 10K type strain sequencing project: providing services to taxonomists for standard genome sequencing and annotation.</title>
        <authorList>
            <consortium name="The Broad Institute Genomics Platform"/>
            <consortium name="The Broad Institute Genome Sequencing Center for Infectious Disease"/>
            <person name="Wu L."/>
            <person name="Ma J."/>
        </authorList>
    </citation>
    <scope>NUCLEOTIDE SEQUENCE [LARGE SCALE GENOMIC DNA]</scope>
    <source>
        <strain evidence="9 10">JCM 14942</strain>
    </source>
</reference>
<feature type="transmembrane region" description="Helical" evidence="7">
    <location>
        <begin position="211"/>
        <end position="232"/>
    </location>
</feature>
<evidence type="ECO:0000256" key="4">
    <source>
        <dbReference type="ARBA" id="ARBA00022989"/>
    </source>
</evidence>
<evidence type="ECO:0000313" key="9">
    <source>
        <dbReference type="EMBL" id="GAA1512389.1"/>
    </source>
</evidence>
<dbReference type="InterPro" id="IPR019108">
    <property type="entry name" value="Caa3_assmbl_CtaG-rel"/>
</dbReference>
<feature type="transmembrane region" description="Helical" evidence="7">
    <location>
        <begin position="138"/>
        <end position="159"/>
    </location>
</feature>
<name>A0ABN2A8C3_9ACTN</name>
<keyword evidence="5 7" id="KW-0472">Membrane</keyword>
<comment type="subcellular location">
    <subcellularLocation>
        <location evidence="1">Cell membrane</location>
        <topology evidence="1">Multi-pass membrane protein</topology>
    </subcellularLocation>
</comment>
<keyword evidence="2" id="KW-1003">Cell membrane</keyword>
<evidence type="ECO:0000256" key="3">
    <source>
        <dbReference type="ARBA" id="ARBA00022692"/>
    </source>
</evidence>
<feature type="transmembrane region" description="Helical" evidence="7">
    <location>
        <begin position="448"/>
        <end position="472"/>
    </location>
</feature>
<feature type="transmembrane region" description="Helical" evidence="7">
    <location>
        <begin position="569"/>
        <end position="591"/>
    </location>
</feature>
<feature type="transmembrane region" description="Helical" evidence="7">
    <location>
        <begin position="61"/>
        <end position="84"/>
    </location>
</feature>
<dbReference type="PANTHER" id="PTHR34820">
    <property type="entry name" value="INNER MEMBRANE PROTEIN YEBZ"/>
    <property type="match status" value="1"/>
</dbReference>
<comment type="caution">
    <text evidence="9">The sequence shown here is derived from an EMBL/GenBank/DDBJ whole genome shotgun (WGS) entry which is preliminary data.</text>
</comment>
<evidence type="ECO:0000259" key="8">
    <source>
        <dbReference type="Pfam" id="PF05425"/>
    </source>
</evidence>
<feature type="transmembrane region" description="Helical" evidence="7">
    <location>
        <begin position="338"/>
        <end position="358"/>
    </location>
</feature>
<organism evidence="9 10">
    <name type="scientific">Nocardioides humi</name>
    <dbReference type="NCBI Taxonomy" id="449461"/>
    <lineage>
        <taxon>Bacteria</taxon>
        <taxon>Bacillati</taxon>
        <taxon>Actinomycetota</taxon>
        <taxon>Actinomycetes</taxon>
        <taxon>Propionibacteriales</taxon>
        <taxon>Nocardioidaceae</taxon>
        <taxon>Nocardioides</taxon>
    </lineage>
</organism>
<evidence type="ECO:0000256" key="2">
    <source>
        <dbReference type="ARBA" id="ARBA00022475"/>
    </source>
</evidence>
<gene>
    <name evidence="9" type="ORF">GCM10009788_16180</name>
</gene>
<dbReference type="RefSeq" id="WP_141003329.1">
    <property type="nucleotide sequence ID" value="NZ_BAAAOR010000013.1"/>
</dbReference>
<feature type="transmembrane region" description="Helical" evidence="7">
    <location>
        <begin position="370"/>
        <end position="391"/>
    </location>
</feature>
<feature type="transmembrane region" description="Helical" evidence="7">
    <location>
        <begin position="238"/>
        <end position="258"/>
    </location>
</feature>
<feature type="compositionally biased region" description="Basic and acidic residues" evidence="6">
    <location>
        <begin position="636"/>
        <end position="656"/>
    </location>
</feature>
<evidence type="ECO:0000313" key="10">
    <source>
        <dbReference type="Proteomes" id="UP001500842"/>
    </source>
</evidence>
<sequence length="656" mass="69234">MSPTVLPGLPDAGSVTRWGLPAVTALRDASAAVTVGVLVLAAACVPGRLGSDGLSPTQELLRRAAVVGSVSWAASGSAVLLFAYSDAAGTVVGSARFWSEAWFFATQLEAGRPLLSGTMMAWTLALCCGALRRTSGLGFATLLALASLWPLALGGHSAGTLDHNVLVDLQLYHLLGVTVWTGGLVGLLFVRPRLGAALHTVAGRYSRIAGWCLVLVAGSGVAGALVRLPGLWAVESAYGALLAAKVVVLTVVGALGFWQRTRILRRIGEGGSGAFAMLVAVEVVLLLVGAGAGVALARTGIPGPTEDPSLDAAQVLLGRSLPPALGPGEWLTQWRPDLLWLPLATMVCVVYVGGVLKLRARGERWPAPRAVLWASGWFLVAWATAGAPGVYGPVIFSMHVVQHVTLAVIAPIMLVMAAPVTLALRAIEPRTDGSNGPREWIAEMLRSFVVVVASTPVVAAGVFIASFPLLYFTGVLRLSMESHTVHQLVAVQFLFVGLFFVGGLIGQDPHLHRTALHARLVLLVAALGLHGWFSATLLATDEVLAADWFGALQRPWGATLAEDQEIGALLGWVLGELPLVILAGFLVVQWISVRRHGRCRAEGRLAHPAPLSEVPSGAPQKPGDREASQQALLQRLEPDRRRDGIGQRHIRDEDRR</sequence>
<feature type="region of interest" description="Disordered" evidence="6">
    <location>
        <begin position="608"/>
        <end position="656"/>
    </location>
</feature>
<feature type="transmembrane region" description="Helical" evidence="7">
    <location>
        <begin position="270"/>
        <end position="297"/>
    </location>
</feature>